<accession>A0A9W9LMV4</accession>
<gene>
    <name evidence="2" type="ORF">N7482_005126</name>
</gene>
<dbReference type="EMBL" id="JAPQKN010000003">
    <property type="protein sequence ID" value="KAJ5166345.1"/>
    <property type="molecule type" value="Genomic_DNA"/>
</dbReference>
<keyword evidence="3" id="KW-1185">Reference proteome</keyword>
<evidence type="ECO:0000313" key="3">
    <source>
        <dbReference type="Proteomes" id="UP001149163"/>
    </source>
</evidence>
<dbReference type="Proteomes" id="UP001149163">
    <property type="component" value="Unassembled WGS sequence"/>
</dbReference>
<sequence>MKLIALFSLAFTLTSAFPFHPFHKAHKVYKLHKIHKIKLDASITESQVLTIAPSSDTCDNPPAAGECATANTAATYTAQSFDTYSVTSKAEQAAVLSLMAFESGDFKYNKNHFPGVAGQGTRNMQSPSYNKKYASSLPSLSDKLDSVSDDPAGLLDVLRADKAIDFGSGAWFLTTQCSQDVRTALQKGDDEGWQRYISDCVGTSVTDERRAYWERAVEALGV</sequence>
<evidence type="ECO:0000256" key="1">
    <source>
        <dbReference type="SAM" id="SignalP"/>
    </source>
</evidence>
<dbReference type="RefSeq" id="XP_056542806.1">
    <property type="nucleotide sequence ID" value="XM_056687251.1"/>
</dbReference>
<dbReference type="OrthoDB" id="2349272at2759"/>
<name>A0A9W9LMV4_9EURO</name>
<dbReference type="GeneID" id="81426427"/>
<comment type="caution">
    <text evidence="2">The sequence shown here is derived from an EMBL/GenBank/DDBJ whole genome shotgun (WGS) entry which is preliminary data.</text>
</comment>
<evidence type="ECO:0000313" key="2">
    <source>
        <dbReference type="EMBL" id="KAJ5166345.1"/>
    </source>
</evidence>
<organism evidence="2 3">
    <name type="scientific">Penicillium canariense</name>
    <dbReference type="NCBI Taxonomy" id="189055"/>
    <lineage>
        <taxon>Eukaryota</taxon>
        <taxon>Fungi</taxon>
        <taxon>Dikarya</taxon>
        <taxon>Ascomycota</taxon>
        <taxon>Pezizomycotina</taxon>
        <taxon>Eurotiomycetes</taxon>
        <taxon>Eurotiomycetidae</taxon>
        <taxon>Eurotiales</taxon>
        <taxon>Aspergillaceae</taxon>
        <taxon>Penicillium</taxon>
    </lineage>
</organism>
<reference evidence="2" key="1">
    <citation type="submission" date="2022-11" db="EMBL/GenBank/DDBJ databases">
        <authorList>
            <person name="Petersen C."/>
        </authorList>
    </citation>
    <scope>NUCLEOTIDE SEQUENCE</scope>
    <source>
        <strain evidence="2">IBT 26290</strain>
    </source>
</reference>
<keyword evidence="1" id="KW-0732">Signal</keyword>
<feature type="signal peptide" evidence="1">
    <location>
        <begin position="1"/>
        <end position="16"/>
    </location>
</feature>
<reference evidence="2" key="2">
    <citation type="journal article" date="2023" name="IMA Fungus">
        <title>Comparative genomic study of the Penicillium genus elucidates a diverse pangenome and 15 lateral gene transfer events.</title>
        <authorList>
            <person name="Petersen C."/>
            <person name="Sorensen T."/>
            <person name="Nielsen M.R."/>
            <person name="Sondergaard T.E."/>
            <person name="Sorensen J.L."/>
            <person name="Fitzpatrick D.A."/>
            <person name="Frisvad J.C."/>
            <person name="Nielsen K.L."/>
        </authorList>
    </citation>
    <scope>NUCLEOTIDE SEQUENCE</scope>
    <source>
        <strain evidence="2">IBT 26290</strain>
    </source>
</reference>
<dbReference type="AlphaFoldDB" id="A0A9W9LMV4"/>
<proteinExistence type="predicted"/>
<feature type="chain" id="PRO_5040879711" evidence="1">
    <location>
        <begin position="17"/>
        <end position="222"/>
    </location>
</feature>
<protein>
    <submittedName>
        <fullName evidence="2">Uncharacterized protein</fullName>
    </submittedName>
</protein>